<evidence type="ECO:0000313" key="4">
    <source>
        <dbReference type="Proteomes" id="UP000614334"/>
    </source>
</evidence>
<gene>
    <name evidence="3" type="ORF">RHS01_11407</name>
</gene>
<keyword evidence="2" id="KW-0732">Signal</keyword>
<name>A0A8H7HZZ2_9AGAM</name>
<dbReference type="AlphaFoldDB" id="A0A8H7HZZ2"/>
<accession>A0A8H7HZZ2</accession>
<protein>
    <submittedName>
        <fullName evidence="3">Uncharacterized protein</fullName>
    </submittedName>
</protein>
<sequence>MKFSLAALFTLALSPCLVGASPVVHLISRAESTQKFASYAAASVAGCKWVNQGKTKVVPKNLVLYTSRLKSSPGYNKVVGLGLKTNAGSVTPLVRIDMDNTGKGIHFNAVQLDNSQQKLAAVLTSTVGMTQAARTSLYLDYLKESKTGVLSFCGTGGTPERPIDCTANFGAWIPINHSPSRLKRLTPNVHINSRFLIRRFVSAPPRVVPQKFSRVDIEHKELRSSRVIVVRAYVQPRLFHDILRLYTMPFYNPNAYYRHEASPPPSPLLDPVLRRSPSPVRKYEPNRRKSSLAPLGPSEELVEEYETCPAAARACCRFVENGSTQIDPYELKLYRRQIPGSDGKGLVIGVGVETPSGEIRPITIIENDLTNETGRGIFFTGTVPSDMSHSFVACLRKSADLHPVYRHVIYLDYLRMLQNRSASLIWDWWKSGLDMDGLDKKIDQGQ</sequence>
<feature type="region of interest" description="Disordered" evidence="1">
    <location>
        <begin position="262"/>
        <end position="295"/>
    </location>
</feature>
<evidence type="ECO:0000256" key="2">
    <source>
        <dbReference type="SAM" id="SignalP"/>
    </source>
</evidence>
<evidence type="ECO:0000313" key="3">
    <source>
        <dbReference type="EMBL" id="KAF8747175.1"/>
    </source>
</evidence>
<feature type="chain" id="PRO_5034198742" evidence="2">
    <location>
        <begin position="21"/>
        <end position="446"/>
    </location>
</feature>
<dbReference type="Proteomes" id="UP000614334">
    <property type="component" value="Unassembled WGS sequence"/>
</dbReference>
<organism evidence="3 4">
    <name type="scientific">Rhizoctonia solani</name>
    <dbReference type="NCBI Taxonomy" id="456999"/>
    <lineage>
        <taxon>Eukaryota</taxon>
        <taxon>Fungi</taxon>
        <taxon>Dikarya</taxon>
        <taxon>Basidiomycota</taxon>
        <taxon>Agaricomycotina</taxon>
        <taxon>Agaricomycetes</taxon>
        <taxon>Cantharellales</taxon>
        <taxon>Ceratobasidiaceae</taxon>
        <taxon>Rhizoctonia</taxon>
    </lineage>
</organism>
<reference evidence="3" key="1">
    <citation type="submission" date="2020-09" db="EMBL/GenBank/DDBJ databases">
        <title>Comparative genome analyses of four rice-infecting Rhizoctonia solani isolates reveal extensive enrichment of homogalacturonan modification genes.</title>
        <authorList>
            <person name="Lee D.-Y."/>
            <person name="Jeon J."/>
            <person name="Kim K.-T."/>
            <person name="Cheong K."/>
            <person name="Song H."/>
            <person name="Choi G."/>
            <person name="Ko J."/>
            <person name="Opiyo S.O."/>
            <person name="Zuo S."/>
            <person name="Madhav S."/>
            <person name="Lee Y.-H."/>
            <person name="Wang G.-L."/>
        </authorList>
    </citation>
    <scope>NUCLEOTIDE SEQUENCE</scope>
    <source>
        <strain evidence="3">AG1-IA B2</strain>
    </source>
</reference>
<comment type="caution">
    <text evidence="3">The sequence shown here is derived from an EMBL/GenBank/DDBJ whole genome shotgun (WGS) entry which is preliminary data.</text>
</comment>
<feature type="compositionally biased region" description="Low complexity" evidence="1">
    <location>
        <begin position="269"/>
        <end position="279"/>
    </location>
</feature>
<feature type="signal peptide" evidence="2">
    <location>
        <begin position="1"/>
        <end position="20"/>
    </location>
</feature>
<dbReference type="EMBL" id="JACYCF010000073">
    <property type="protein sequence ID" value="KAF8747175.1"/>
    <property type="molecule type" value="Genomic_DNA"/>
</dbReference>
<evidence type="ECO:0000256" key="1">
    <source>
        <dbReference type="SAM" id="MobiDB-lite"/>
    </source>
</evidence>
<proteinExistence type="predicted"/>